<keyword evidence="13 15" id="KW-0234">DNA repair</keyword>
<evidence type="ECO:0000256" key="14">
    <source>
        <dbReference type="ARBA" id="ARBA00049244"/>
    </source>
</evidence>
<dbReference type="PROSITE" id="PS50173">
    <property type="entry name" value="UMUC"/>
    <property type="match status" value="1"/>
</dbReference>
<evidence type="ECO:0000256" key="12">
    <source>
        <dbReference type="ARBA" id="ARBA00023125"/>
    </source>
</evidence>
<dbReference type="CDD" id="cd03586">
    <property type="entry name" value="PolY_Pol_IV_kappa"/>
    <property type="match status" value="1"/>
</dbReference>
<dbReference type="InterPro" id="IPR050116">
    <property type="entry name" value="DNA_polymerase-Y"/>
</dbReference>
<feature type="binding site" evidence="15">
    <location>
        <position position="104"/>
    </location>
    <ligand>
        <name>Mg(2+)</name>
        <dbReference type="ChEBI" id="CHEBI:18420"/>
    </ligand>
</feature>
<evidence type="ECO:0000256" key="13">
    <source>
        <dbReference type="ARBA" id="ARBA00023204"/>
    </source>
</evidence>
<dbReference type="GO" id="GO:0005829">
    <property type="term" value="C:cytosol"/>
    <property type="evidence" value="ECO:0007669"/>
    <property type="project" value="TreeGrafter"/>
</dbReference>
<dbReference type="SUPFAM" id="SSF56672">
    <property type="entry name" value="DNA/RNA polymerases"/>
    <property type="match status" value="1"/>
</dbReference>
<dbReference type="PANTHER" id="PTHR11076">
    <property type="entry name" value="DNA REPAIR POLYMERASE UMUC / TRANSFERASE FAMILY MEMBER"/>
    <property type="match status" value="1"/>
</dbReference>
<keyword evidence="8 15" id="KW-0479">Metal-binding</keyword>
<keyword evidence="5 15" id="KW-0808">Transferase</keyword>
<evidence type="ECO:0000256" key="2">
    <source>
        <dbReference type="ARBA" id="ARBA00010945"/>
    </source>
</evidence>
<dbReference type="Gene3D" id="1.10.150.20">
    <property type="entry name" value="5' to 3' exonuclease, C-terminal subdomain"/>
    <property type="match status" value="1"/>
</dbReference>
<comment type="similarity">
    <text evidence="2 15">Belongs to the DNA polymerase type-Y family.</text>
</comment>
<evidence type="ECO:0000256" key="10">
    <source>
        <dbReference type="ARBA" id="ARBA00022842"/>
    </source>
</evidence>
<evidence type="ECO:0000256" key="7">
    <source>
        <dbReference type="ARBA" id="ARBA00022705"/>
    </source>
</evidence>
<keyword evidence="12 15" id="KW-0238">DNA-binding</keyword>
<keyword evidence="6 15" id="KW-0548">Nucleotidyltransferase</keyword>
<dbReference type="GO" id="GO:0006281">
    <property type="term" value="P:DNA repair"/>
    <property type="evidence" value="ECO:0007669"/>
    <property type="project" value="UniProtKB-UniRule"/>
</dbReference>
<accession>A0A2J6X715</accession>
<protein>
    <recommendedName>
        <fullName evidence="15">DNA polymerase IV</fullName>
        <shortName evidence="15">Pol IV</shortName>
        <ecNumber evidence="15">2.7.7.7</ecNumber>
    </recommendedName>
</protein>
<dbReference type="PANTHER" id="PTHR11076:SF33">
    <property type="entry name" value="DNA POLYMERASE KAPPA"/>
    <property type="match status" value="1"/>
</dbReference>
<keyword evidence="9 15" id="KW-0227">DNA damage</keyword>
<dbReference type="AlphaFoldDB" id="A0A2J6X715"/>
<dbReference type="SUPFAM" id="SSF100879">
    <property type="entry name" value="Lesion bypass DNA polymerase (Y-family), little finger domain"/>
    <property type="match status" value="1"/>
</dbReference>
<evidence type="ECO:0000256" key="4">
    <source>
        <dbReference type="ARBA" id="ARBA00022490"/>
    </source>
</evidence>
<dbReference type="InterPro" id="IPR043502">
    <property type="entry name" value="DNA/RNA_pol_sf"/>
</dbReference>
<dbReference type="GO" id="GO:0009432">
    <property type="term" value="P:SOS response"/>
    <property type="evidence" value="ECO:0007669"/>
    <property type="project" value="TreeGrafter"/>
</dbReference>
<evidence type="ECO:0000256" key="1">
    <source>
        <dbReference type="ARBA" id="ARBA00004496"/>
    </source>
</evidence>
<dbReference type="Proteomes" id="UP000236910">
    <property type="component" value="Unassembled WGS sequence"/>
</dbReference>
<keyword evidence="4 15" id="KW-0963">Cytoplasm</keyword>
<comment type="catalytic activity">
    <reaction evidence="14 15">
        <text>DNA(n) + a 2'-deoxyribonucleoside 5'-triphosphate = DNA(n+1) + diphosphate</text>
        <dbReference type="Rhea" id="RHEA:22508"/>
        <dbReference type="Rhea" id="RHEA-COMP:17339"/>
        <dbReference type="Rhea" id="RHEA-COMP:17340"/>
        <dbReference type="ChEBI" id="CHEBI:33019"/>
        <dbReference type="ChEBI" id="CHEBI:61560"/>
        <dbReference type="ChEBI" id="CHEBI:173112"/>
        <dbReference type="EC" id="2.7.7.7"/>
    </reaction>
</comment>
<dbReference type="HAMAP" id="MF_01113">
    <property type="entry name" value="DNApol_IV"/>
    <property type="match status" value="1"/>
</dbReference>
<dbReference type="RefSeq" id="WP_424586377.1">
    <property type="nucleotide sequence ID" value="NZ_JBNARP010000005.1"/>
</dbReference>
<keyword evidence="7 15" id="KW-0235">DNA replication</keyword>
<feature type="site" description="Substrate discrimination" evidence="15">
    <location>
        <position position="14"/>
    </location>
</feature>
<dbReference type="GO" id="GO:0000287">
    <property type="term" value="F:magnesium ion binding"/>
    <property type="evidence" value="ECO:0007669"/>
    <property type="project" value="UniProtKB-UniRule"/>
</dbReference>
<dbReference type="InterPro" id="IPR022880">
    <property type="entry name" value="DNApol_IV"/>
</dbReference>
<feature type="active site" evidence="15">
    <location>
        <position position="105"/>
    </location>
</feature>
<gene>
    <name evidence="15" type="primary">dinB</name>
    <name evidence="17" type="ORF">C0175_03160</name>
</gene>
<dbReference type="Gene3D" id="3.40.1170.60">
    <property type="match status" value="1"/>
</dbReference>
<evidence type="ECO:0000256" key="9">
    <source>
        <dbReference type="ARBA" id="ARBA00022763"/>
    </source>
</evidence>
<dbReference type="Pfam" id="PF11799">
    <property type="entry name" value="IMS_C"/>
    <property type="match status" value="1"/>
</dbReference>
<dbReference type="GO" id="GO:0003887">
    <property type="term" value="F:DNA-directed DNA polymerase activity"/>
    <property type="evidence" value="ECO:0007669"/>
    <property type="project" value="UniProtKB-UniRule"/>
</dbReference>
<evidence type="ECO:0000256" key="11">
    <source>
        <dbReference type="ARBA" id="ARBA00022932"/>
    </source>
</evidence>
<dbReference type="EMBL" id="PNIX01000180">
    <property type="protein sequence ID" value="PMP82731.1"/>
    <property type="molecule type" value="Genomic_DNA"/>
</dbReference>
<dbReference type="Pfam" id="PF21999">
    <property type="entry name" value="IMS_HHH_1"/>
    <property type="match status" value="1"/>
</dbReference>
<dbReference type="GO" id="GO:0006261">
    <property type="term" value="P:DNA-templated DNA replication"/>
    <property type="evidence" value="ECO:0007669"/>
    <property type="project" value="UniProtKB-UniRule"/>
</dbReference>
<dbReference type="Gene3D" id="3.30.1490.100">
    <property type="entry name" value="DNA polymerase, Y-family, little finger domain"/>
    <property type="match status" value="1"/>
</dbReference>
<keyword evidence="3 15" id="KW-0515">Mutator protein</keyword>
<name>A0A2J6X715_9BACT</name>
<organism evidence="17 18">
    <name type="scientific">Caldisericum exile</name>
    <dbReference type="NCBI Taxonomy" id="693075"/>
    <lineage>
        <taxon>Bacteria</taxon>
        <taxon>Pseudomonadati</taxon>
        <taxon>Caldisericota/Cryosericota group</taxon>
        <taxon>Caldisericota</taxon>
        <taxon>Caldisericia</taxon>
        <taxon>Caldisericales</taxon>
        <taxon>Caldisericaceae</taxon>
        <taxon>Caldisericum</taxon>
    </lineage>
</organism>
<reference evidence="17 18" key="1">
    <citation type="submission" date="2018-01" db="EMBL/GenBank/DDBJ databases">
        <title>Metagenomic assembled genomes from two thermal pools in the Uzon Caldera, Kamchatka, Russia.</title>
        <authorList>
            <person name="Wilkins L."/>
            <person name="Ettinger C."/>
        </authorList>
    </citation>
    <scope>NUCLEOTIDE SEQUENCE [LARGE SCALE GENOMIC DNA]</scope>
    <source>
        <strain evidence="17">ARK-10</strain>
    </source>
</reference>
<evidence type="ECO:0000256" key="6">
    <source>
        <dbReference type="ARBA" id="ARBA00022695"/>
    </source>
</evidence>
<dbReference type="GO" id="GO:0042276">
    <property type="term" value="P:error-prone translesion synthesis"/>
    <property type="evidence" value="ECO:0007669"/>
    <property type="project" value="TreeGrafter"/>
</dbReference>
<dbReference type="NCBIfam" id="NF002677">
    <property type="entry name" value="PRK02406.1"/>
    <property type="match status" value="1"/>
</dbReference>
<comment type="cofactor">
    <cofactor evidence="15">
        <name>Mg(2+)</name>
        <dbReference type="ChEBI" id="CHEBI:18420"/>
    </cofactor>
    <text evidence="15">Binds 2 magnesium ions per subunit.</text>
</comment>
<dbReference type="InterPro" id="IPR017961">
    <property type="entry name" value="DNA_pol_Y-fam_little_finger"/>
</dbReference>
<keyword evidence="11 15" id="KW-0239">DNA-directed DNA polymerase</keyword>
<comment type="subunit">
    <text evidence="15">Monomer.</text>
</comment>
<evidence type="ECO:0000256" key="3">
    <source>
        <dbReference type="ARBA" id="ARBA00022457"/>
    </source>
</evidence>
<evidence type="ECO:0000256" key="5">
    <source>
        <dbReference type="ARBA" id="ARBA00022679"/>
    </source>
</evidence>
<dbReference type="EC" id="2.7.7.7" evidence="15"/>
<dbReference type="Gene3D" id="3.30.70.270">
    <property type="match status" value="1"/>
</dbReference>
<evidence type="ECO:0000256" key="8">
    <source>
        <dbReference type="ARBA" id="ARBA00022723"/>
    </source>
</evidence>
<dbReference type="InterPro" id="IPR053848">
    <property type="entry name" value="IMS_HHH_1"/>
</dbReference>
<keyword evidence="10 15" id="KW-0460">Magnesium</keyword>
<evidence type="ECO:0000259" key="16">
    <source>
        <dbReference type="PROSITE" id="PS50173"/>
    </source>
</evidence>
<comment type="subcellular location">
    <subcellularLocation>
        <location evidence="1 15">Cytoplasm</location>
    </subcellularLocation>
</comment>
<evidence type="ECO:0000313" key="17">
    <source>
        <dbReference type="EMBL" id="PMP82731.1"/>
    </source>
</evidence>
<dbReference type="InterPro" id="IPR036775">
    <property type="entry name" value="DNA_pol_Y-fam_lit_finger_sf"/>
</dbReference>
<dbReference type="Pfam" id="PF00817">
    <property type="entry name" value="IMS"/>
    <property type="match status" value="1"/>
</dbReference>
<dbReference type="InterPro" id="IPR043128">
    <property type="entry name" value="Rev_trsase/Diguanyl_cyclase"/>
</dbReference>
<dbReference type="GO" id="GO:0003684">
    <property type="term" value="F:damaged DNA binding"/>
    <property type="evidence" value="ECO:0007669"/>
    <property type="project" value="InterPro"/>
</dbReference>
<sequence>MEKIIAHIDMDAFFASIEQARRPWLKGKPIGITNHPDGRSVIATASYEARTYGIKSGMPVKEALKLFPNLILVKGDMNLYEKISDEIYEILIRYAPTVERFSIDEAFLDLTYKVKDYEEARVIGLEIKKEIFDKFSLPSTIGISYNKLIAKIASKEAKPNGLLVITKEEADTFLRKLQVSKIPGVGKKIEEVLKKKFNVETIEQLQKIGINELIKVFHTYGVFIYNAAHGIDNSEVVAEFEKEEEKSIGNSTTLDFDTDDIEVIKGVLRRLSSNICYRLRLKSLLAKRITLTIRYEDFSTFSHSKNIEKTNLDSQIYQEVLKLFFEIYSGQKVRLLGVSATHLSHIPYTLFNHNEEKNEKLLTAIDKVRNKIGNESISYANSVNLKFRLANKKISGGNSSAL</sequence>
<comment type="function">
    <text evidence="15">Poorly processive, error-prone DNA polymerase involved in untargeted mutagenesis. Copies undamaged DNA at stalled replication forks, which arise in vivo from mismatched or misaligned primer ends. These misaligned primers can be extended by PolIV. Exhibits no 3'-5' exonuclease (proofreading) activity. May be involved in translesional synthesis, in conjunction with the beta clamp from PolIII.</text>
</comment>
<evidence type="ECO:0000256" key="15">
    <source>
        <dbReference type="HAMAP-Rule" id="MF_01113"/>
    </source>
</evidence>
<evidence type="ECO:0000313" key="18">
    <source>
        <dbReference type="Proteomes" id="UP000236910"/>
    </source>
</evidence>
<comment type="caution">
    <text evidence="17">The sequence shown here is derived from an EMBL/GenBank/DDBJ whole genome shotgun (WGS) entry which is preliminary data.</text>
</comment>
<feature type="domain" description="UmuC" evidence="16">
    <location>
        <begin position="5"/>
        <end position="186"/>
    </location>
</feature>
<feature type="binding site" evidence="15">
    <location>
        <position position="9"/>
    </location>
    <ligand>
        <name>Mg(2+)</name>
        <dbReference type="ChEBI" id="CHEBI:18420"/>
    </ligand>
</feature>
<dbReference type="InterPro" id="IPR001126">
    <property type="entry name" value="UmuC"/>
</dbReference>
<proteinExistence type="inferred from homology"/>